<protein>
    <submittedName>
        <fullName evidence="2">Porin</fullName>
    </submittedName>
</protein>
<feature type="signal peptide" evidence="1">
    <location>
        <begin position="1"/>
        <end position="28"/>
    </location>
</feature>
<reference evidence="2 3" key="1">
    <citation type="submission" date="2022-10" db="EMBL/GenBank/DDBJ databases">
        <title>paucibacter sp. hw8 Genome sequencing.</title>
        <authorList>
            <person name="Park S."/>
        </authorList>
    </citation>
    <scope>NUCLEOTIDE SEQUENCE [LARGE SCALE GENOMIC DNA]</scope>
    <source>
        <strain evidence="3">hw8</strain>
    </source>
</reference>
<name>A0ABT5KQH9_9BURK</name>
<dbReference type="SUPFAM" id="SSF56935">
    <property type="entry name" value="Porins"/>
    <property type="match status" value="1"/>
</dbReference>
<organism evidence="2 3">
    <name type="scientific">Roseateles koreensis</name>
    <dbReference type="NCBI Taxonomy" id="2987526"/>
    <lineage>
        <taxon>Bacteria</taxon>
        <taxon>Pseudomonadati</taxon>
        <taxon>Pseudomonadota</taxon>
        <taxon>Betaproteobacteria</taxon>
        <taxon>Burkholderiales</taxon>
        <taxon>Sphaerotilaceae</taxon>
        <taxon>Roseateles</taxon>
    </lineage>
</organism>
<feature type="chain" id="PRO_5045250212" evidence="1">
    <location>
        <begin position="29"/>
        <end position="604"/>
    </location>
</feature>
<dbReference type="Proteomes" id="UP001219862">
    <property type="component" value="Unassembled WGS sequence"/>
</dbReference>
<dbReference type="Pfam" id="PF16930">
    <property type="entry name" value="Porin_5"/>
    <property type="match status" value="1"/>
</dbReference>
<dbReference type="EMBL" id="JAQQXS010000002">
    <property type="protein sequence ID" value="MDC8784042.1"/>
    <property type="molecule type" value="Genomic_DNA"/>
</dbReference>
<sequence length="604" mass="65006">MNKHKKHRVSLAALSAALLMASAGAAHADEKRELEQLRATTVALIEALVNQGLLTRERADSLLRQAQSSAAANAPAGEGPAAGTWGAPIAGAAAGATVGSKVIRVPYVSESLRQQMREEIKNDVLITAREEGWADSRAIPEWVKGVKVEGDVRVRWQNERYPQPGYANDATTGLPIGVPCLNVSGNLPAECYRSQTSSPAWAPDLTNTTNDRNRLTLRARLGVTAKVSDDIETGLRLSTGNTSGPTSSSQTLGTFFNKSAVVLDRAYIRWEPHNNLRLVAGRMANPFYGSDLLWPEDIGFDGVALQGDLNLANGVFGFATAGVFPLEEFNSAARNKWLSGLQAGVDMSLGNSTQLRTAFAAYQFNNVEGQRATDLPLSSSNPRAATQNYLSSQYPTTVRLKGNTLINLCPLSSENNATVAAPCTNGGPVWGLAAKFAPINWTTGVVFKQWDPVELAVNFDWVRNSGFDLTDIRNRAGTSAVDALAAKTTGVQLRFALGRPKMANKGDWNVFAALRHFERDAWLDGFTDTTWNLGGTNYKGWQLGGAYAIDRHSTLGLRLTSTRNLDDGVRTTVTSSTGVTAVSGDLSSATYKVDVLQLDLNTRF</sequence>
<dbReference type="RefSeq" id="WP_273595162.1">
    <property type="nucleotide sequence ID" value="NZ_JAQQXS010000002.1"/>
</dbReference>
<comment type="caution">
    <text evidence="2">The sequence shown here is derived from an EMBL/GenBank/DDBJ whole genome shotgun (WGS) entry which is preliminary data.</text>
</comment>
<keyword evidence="1" id="KW-0732">Signal</keyword>
<dbReference type="InterPro" id="IPR032638">
    <property type="entry name" value="Porin_5"/>
</dbReference>
<accession>A0ABT5KQH9</accession>
<gene>
    <name evidence="2" type="ORF">PRZ01_02415</name>
</gene>
<evidence type="ECO:0000256" key="1">
    <source>
        <dbReference type="SAM" id="SignalP"/>
    </source>
</evidence>
<proteinExistence type="predicted"/>
<evidence type="ECO:0000313" key="2">
    <source>
        <dbReference type="EMBL" id="MDC8784042.1"/>
    </source>
</evidence>
<evidence type="ECO:0000313" key="3">
    <source>
        <dbReference type="Proteomes" id="UP001219862"/>
    </source>
</evidence>
<keyword evidence="3" id="KW-1185">Reference proteome</keyword>